<dbReference type="InterPro" id="IPR042226">
    <property type="entry name" value="eFR1_2_sf"/>
</dbReference>
<keyword evidence="2" id="KW-1185">Reference proteome</keyword>
<dbReference type="Proteomes" id="UP000199494">
    <property type="component" value="Unassembled WGS sequence"/>
</dbReference>
<accession>A0A222VIU8</accession>
<dbReference type="KEGG" id="pmad:BAY61_01255"/>
<name>A0A222VIU8_9PSEU</name>
<dbReference type="RefSeq" id="WP_091801438.1">
    <property type="nucleotide sequence ID" value="NZ_CP016353.1"/>
</dbReference>
<dbReference type="OrthoDB" id="5179393at2"/>
<sequence length="365" mass="39268">MDTTRLRELVTTDGPFASVYFDDTHDTADAAKLLELRWREVREQLEGQGAEAATLDALEAGIREGPPPEGRGGRAMIAAGDRVLVDRQLDQPPTHAVARLSALPYLVPLAEFGERPPTYVLAVVDSIGADVTTVDEQGDIVDERTVEGSDHPVHKVRGGGPAHHDMQARADETTKQNIEKAAEYVTEAARKAGATLVIIAGETQSRRHLHDALPERVRGIATEVTGGGRHKGADHGELKDQVRLLLQRTKQARRDETAERFRTALGRPRGLAVQGLEATTSALREANVETLLFDSPADIDVVKGEQATLVATRADALEAVGSDIVIPQRADEALVFAAIATDADIVHTGETLGLTEGFGAILRHE</sequence>
<gene>
    <name evidence="1" type="ORF">SAMN05421630_103203</name>
</gene>
<dbReference type="STRING" id="530584.SAMN05421630_103203"/>
<protein>
    <submittedName>
        <fullName evidence="1">Uncharacterized protein</fullName>
    </submittedName>
</protein>
<dbReference type="InterPro" id="IPR040701">
    <property type="entry name" value="Bact_RF_family2"/>
</dbReference>
<dbReference type="AlphaFoldDB" id="A0A222VIU8"/>
<dbReference type="Pfam" id="PF18844">
    <property type="entry name" value="baeRF_family2"/>
    <property type="match status" value="1"/>
</dbReference>
<organism evidence="1 2">
    <name type="scientific">Prauserella marina</name>
    <dbReference type="NCBI Taxonomy" id="530584"/>
    <lineage>
        <taxon>Bacteria</taxon>
        <taxon>Bacillati</taxon>
        <taxon>Actinomycetota</taxon>
        <taxon>Actinomycetes</taxon>
        <taxon>Pseudonocardiales</taxon>
        <taxon>Pseudonocardiaceae</taxon>
        <taxon>Prauserella</taxon>
    </lineage>
</organism>
<dbReference type="EMBL" id="FMZE01000003">
    <property type="protein sequence ID" value="SDC68924.1"/>
    <property type="molecule type" value="Genomic_DNA"/>
</dbReference>
<dbReference type="Gene3D" id="3.30.420.60">
    <property type="entry name" value="eRF1 domain 2"/>
    <property type="match status" value="1"/>
</dbReference>
<proteinExistence type="predicted"/>
<evidence type="ECO:0000313" key="2">
    <source>
        <dbReference type="Proteomes" id="UP000199494"/>
    </source>
</evidence>
<reference evidence="1 2" key="1">
    <citation type="submission" date="2016-10" db="EMBL/GenBank/DDBJ databases">
        <authorList>
            <person name="de Groot N.N."/>
        </authorList>
    </citation>
    <scope>NUCLEOTIDE SEQUENCE [LARGE SCALE GENOMIC DNA]</scope>
    <source>
        <strain evidence="1 2">CGMCC 4.5506</strain>
    </source>
</reference>
<evidence type="ECO:0000313" key="1">
    <source>
        <dbReference type="EMBL" id="SDC68924.1"/>
    </source>
</evidence>